<dbReference type="GO" id="GO:0008241">
    <property type="term" value="F:peptidyl-dipeptidase activity"/>
    <property type="evidence" value="ECO:0007669"/>
    <property type="project" value="UniProtKB-EC"/>
</dbReference>
<feature type="transmembrane region" description="Helical" evidence="10">
    <location>
        <begin position="35"/>
        <end position="59"/>
    </location>
</feature>
<sequence>MPGLLLLSTIRLDEGLALAHVVSPTFHGDKLMKRFRIVLPLIVFVAATLVTTTALNLAVATEQGGGQRAIPQFGPPNGSLVIVGGAMRDAAIRQRFIELAGGPDAPIVVIPTAGGGSEYDDWNSGLQGWKRAGVRDITAVHTTDRSIADSDEFVEPIKRARGVWFNGGRQWRLADSYLNTKTHEELWKLLERGGVIGGSSAGATIQGEYLARGDTSGNTIMMGDHTEGLGFLKGTAIDQHVLMRNRQFDLTEIIEQQPELLGIGIDEDTAIVVQADSFTVIGQGYVLIHDANSWLPGGGAGEDGPGGEGGSFYFLAPGDRFNMVTREATRPGRGSQQSIGRVKKKGG</sequence>
<comment type="catalytic activity">
    <reaction evidence="1">
        <text>[L-4-(L-arginin-2-N-yl)aspartate](n) + H2O = [L-4-(L-arginin-2-N-yl)aspartate](n-1) + L-4-(L-arginin-2-N-yl)aspartate</text>
        <dbReference type="Rhea" id="RHEA:12845"/>
        <dbReference type="Rhea" id="RHEA-COMP:13728"/>
        <dbReference type="Rhea" id="RHEA-COMP:13734"/>
        <dbReference type="ChEBI" id="CHEBI:15377"/>
        <dbReference type="ChEBI" id="CHEBI:137986"/>
        <dbReference type="ChEBI" id="CHEBI:137991"/>
        <dbReference type="EC" id="3.4.15.6"/>
    </reaction>
</comment>
<evidence type="ECO:0000313" key="11">
    <source>
        <dbReference type="EMBL" id="SVA00863.1"/>
    </source>
</evidence>
<dbReference type="GO" id="GO:0006508">
    <property type="term" value="P:proteolysis"/>
    <property type="evidence" value="ECO:0007669"/>
    <property type="project" value="UniProtKB-KW"/>
</dbReference>
<evidence type="ECO:0000256" key="10">
    <source>
        <dbReference type="SAM" id="Phobius"/>
    </source>
</evidence>
<dbReference type="SUPFAM" id="SSF52317">
    <property type="entry name" value="Class I glutamine amidotransferase-like"/>
    <property type="match status" value="1"/>
</dbReference>
<evidence type="ECO:0000256" key="2">
    <source>
        <dbReference type="ARBA" id="ARBA00002039"/>
    </source>
</evidence>
<dbReference type="EMBL" id="UINC01002845">
    <property type="protein sequence ID" value="SVA00863.1"/>
    <property type="molecule type" value="Genomic_DNA"/>
</dbReference>
<evidence type="ECO:0000256" key="9">
    <source>
        <dbReference type="SAM" id="MobiDB-lite"/>
    </source>
</evidence>
<keyword evidence="7" id="KW-0378">Hydrolase</keyword>
<dbReference type="PANTHER" id="PTHR36175">
    <property type="entry name" value="CYANOPHYCINASE"/>
    <property type="match status" value="1"/>
</dbReference>
<evidence type="ECO:0000256" key="4">
    <source>
        <dbReference type="ARBA" id="ARBA00013115"/>
    </source>
</evidence>
<dbReference type="PANTHER" id="PTHR36175:SF1">
    <property type="entry name" value="CYANOPHYCINASE"/>
    <property type="match status" value="1"/>
</dbReference>
<proteinExistence type="inferred from homology"/>
<name>A0A381SI20_9ZZZZ</name>
<keyword evidence="8" id="KW-0720">Serine protease</keyword>
<dbReference type="GO" id="GO:0008236">
    <property type="term" value="F:serine-type peptidase activity"/>
    <property type="evidence" value="ECO:0007669"/>
    <property type="project" value="UniProtKB-KW"/>
</dbReference>
<evidence type="ECO:0000256" key="3">
    <source>
        <dbReference type="ARBA" id="ARBA00006534"/>
    </source>
</evidence>
<reference evidence="11" key="1">
    <citation type="submission" date="2018-05" db="EMBL/GenBank/DDBJ databases">
        <authorList>
            <person name="Lanie J.A."/>
            <person name="Ng W.-L."/>
            <person name="Kazmierczak K.M."/>
            <person name="Andrzejewski T.M."/>
            <person name="Davidsen T.M."/>
            <person name="Wayne K.J."/>
            <person name="Tettelin H."/>
            <person name="Glass J.I."/>
            <person name="Rusch D."/>
            <person name="Podicherti R."/>
            <person name="Tsui H.-C.T."/>
            <person name="Winkler M.E."/>
        </authorList>
    </citation>
    <scope>NUCLEOTIDE SEQUENCE</scope>
</reference>
<evidence type="ECO:0000256" key="7">
    <source>
        <dbReference type="ARBA" id="ARBA00022801"/>
    </source>
</evidence>
<organism evidence="11">
    <name type="scientific">marine metagenome</name>
    <dbReference type="NCBI Taxonomy" id="408172"/>
    <lineage>
        <taxon>unclassified sequences</taxon>
        <taxon>metagenomes</taxon>
        <taxon>ecological metagenomes</taxon>
    </lineage>
</organism>
<dbReference type="InterPro" id="IPR005320">
    <property type="entry name" value="Peptidase_S51"/>
</dbReference>
<evidence type="ECO:0000256" key="1">
    <source>
        <dbReference type="ARBA" id="ARBA00001092"/>
    </source>
</evidence>
<dbReference type="NCBIfam" id="TIGR02069">
    <property type="entry name" value="cyanophycinase"/>
    <property type="match status" value="1"/>
</dbReference>
<dbReference type="InterPro" id="IPR011811">
    <property type="entry name" value="Peptidase_S51_cyanophycinase"/>
</dbReference>
<keyword evidence="10" id="KW-0472">Membrane</keyword>
<keyword evidence="6" id="KW-0645">Protease</keyword>
<keyword evidence="10" id="KW-1133">Transmembrane helix</keyword>
<evidence type="ECO:0000256" key="8">
    <source>
        <dbReference type="ARBA" id="ARBA00022825"/>
    </source>
</evidence>
<comment type="similarity">
    <text evidence="3">Belongs to the peptidase S51 family.</text>
</comment>
<dbReference type="AlphaFoldDB" id="A0A381SI20"/>
<comment type="function">
    <text evidence="2">Exopeptidase that catalyzes the hydrolytic cleavage of multi-L-arginyl-poly-L-aspartic acid (cyanophycin; a water-insoluble reserve polymer) into aspartate-arginine dipeptides.</text>
</comment>
<dbReference type="Gene3D" id="3.40.50.880">
    <property type="match status" value="1"/>
</dbReference>
<dbReference type="InterPro" id="IPR029062">
    <property type="entry name" value="Class_I_gatase-like"/>
</dbReference>
<feature type="region of interest" description="Disordered" evidence="9">
    <location>
        <begin position="326"/>
        <end position="347"/>
    </location>
</feature>
<dbReference type="EC" id="3.4.15.6" evidence="4"/>
<keyword evidence="10" id="KW-0812">Transmembrane</keyword>
<dbReference type="CDD" id="cd03145">
    <property type="entry name" value="GAT1_cyanophycinase"/>
    <property type="match status" value="1"/>
</dbReference>
<evidence type="ECO:0000256" key="6">
    <source>
        <dbReference type="ARBA" id="ARBA00022670"/>
    </source>
</evidence>
<gene>
    <name evidence="11" type="ORF">METZ01_LOCUS53717</name>
</gene>
<accession>A0A381SI20</accession>
<dbReference type="Pfam" id="PF03575">
    <property type="entry name" value="Peptidase_S51"/>
    <property type="match status" value="1"/>
</dbReference>
<protein>
    <recommendedName>
        <fullName evidence="5">Cyanophycinase</fullName>
        <ecNumber evidence="4">3.4.15.6</ecNumber>
    </recommendedName>
</protein>
<evidence type="ECO:0000256" key="5">
    <source>
        <dbReference type="ARBA" id="ARBA00015719"/>
    </source>
</evidence>